<dbReference type="GO" id="GO:0008270">
    <property type="term" value="F:zinc ion binding"/>
    <property type="evidence" value="ECO:0007669"/>
    <property type="project" value="TreeGrafter"/>
</dbReference>
<keyword evidence="11" id="KW-1185">Reference proteome</keyword>
<accession>A0AAQ6AAS2</accession>
<dbReference type="SMART" id="SM00714">
    <property type="entry name" value="LITAF"/>
    <property type="match status" value="1"/>
</dbReference>
<sequence length="140" mass="14972">MTAHLKVLIGFGSVSEESTNLMTSAGIHTAVRTLSLRKLTAGHSVRNSLLSPRPTILNTTRCSLVAMVGALADSPVQTACPKCHQSVLSKVDYSSGLLTYLCCGGLFLCCCLIPFCVNRLKDATHICPTCKTVLGVYKRL</sequence>
<keyword evidence="6" id="KW-0862">Zinc</keyword>
<evidence type="ECO:0000259" key="9">
    <source>
        <dbReference type="PROSITE" id="PS51837"/>
    </source>
</evidence>
<dbReference type="GO" id="GO:0005634">
    <property type="term" value="C:nucleus"/>
    <property type="evidence" value="ECO:0007669"/>
    <property type="project" value="TreeGrafter"/>
</dbReference>
<evidence type="ECO:0000256" key="6">
    <source>
        <dbReference type="ARBA" id="ARBA00022833"/>
    </source>
</evidence>
<dbReference type="PANTHER" id="PTHR23292">
    <property type="entry name" value="LIPOPOLYSACCHARIDE-INDUCED TUMOR NECROSIS FACTOR-ALPHA FACTOR"/>
    <property type="match status" value="1"/>
</dbReference>
<comment type="subcellular location">
    <subcellularLocation>
        <location evidence="1">Endosome membrane</location>
        <topology evidence="1">Peripheral membrane protein</topology>
        <orientation evidence="1">Cytoplasmic side</orientation>
    </subcellularLocation>
    <subcellularLocation>
        <location evidence="2">Late endosome membrane</location>
    </subcellularLocation>
    <subcellularLocation>
        <location evidence="3">Lysosome membrane</location>
        <topology evidence="3">Peripheral membrane protein</topology>
        <orientation evidence="3">Cytoplasmic side</orientation>
    </subcellularLocation>
</comment>
<dbReference type="InterPro" id="IPR006629">
    <property type="entry name" value="LITAF"/>
</dbReference>
<keyword evidence="5" id="KW-0479">Metal-binding</keyword>
<dbReference type="PANTHER" id="PTHR23292:SF47">
    <property type="entry name" value="LITAF DOMAIN-CONTAINING PROTEIN"/>
    <property type="match status" value="1"/>
</dbReference>
<feature type="transmembrane region" description="Helical" evidence="8">
    <location>
        <begin position="97"/>
        <end position="117"/>
    </location>
</feature>
<reference evidence="10" key="2">
    <citation type="submission" date="2025-08" db="UniProtKB">
        <authorList>
            <consortium name="Ensembl"/>
        </authorList>
    </citation>
    <scope>IDENTIFICATION</scope>
</reference>
<comment type="similarity">
    <text evidence="4">Belongs to the CDIP1/LITAF family.</text>
</comment>
<dbReference type="AlphaFoldDB" id="A0AAQ6AAS2"/>
<name>A0AAQ6AAS2_AMPOC</name>
<dbReference type="Pfam" id="PF10601">
    <property type="entry name" value="zf-LITAF-like"/>
    <property type="match status" value="1"/>
</dbReference>
<dbReference type="InterPro" id="IPR037519">
    <property type="entry name" value="LITAF_fam"/>
</dbReference>
<evidence type="ECO:0000256" key="2">
    <source>
        <dbReference type="ARBA" id="ARBA00004414"/>
    </source>
</evidence>
<organism evidence="10 11">
    <name type="scientific">Amphiprion ocellaris</name>
    <name type="common">Clown anemonefish</name>
    <dbReference type="NCBI Taxonomy" id="80972"/>
    <lineage>
        <taxon>Eukaryota</taxon>
        <taxon>Metazoa</taxon>
        <taxon>Chordata</taxon>
        <taxon>Craniata</taxon>
        <taxon>Vertebrata</taxon>
        <taxon>Euteleostomi</taxon>
        <taxon>Actinopterygii</taxon>
        <taxon>Neopterygii</taxon>
        <taxon>Teleostei</taxon>
        <taxon>Neoteleostei</taxon>
        <taxon>Acanthomorphata</taxon>
        <taxon>Ovalentaria</taxon>
        <taxon>Pomacentridae</taxon>
        <taxon>Amphiprion</taxon>
    </lineage>
</organism>
<evidence type="ECO:0000256" key="5">
    <source>
        <dbReference type="ARBA" id="ARBA00022723"/>
    </source>
</evidence>
<keyword evidence="8" id="KW-1133">Transmembrane helix</keyword>
<evidence type="ECO:0000256" key="3">
    <source>
        <dbReference type="ARBA" id="ARBA00004630"/>
    </source>
</evidence>
<evidence type="ECO:0000256" key="4">
    <source>
        <dbReference type="ARBA" id="ARBA00005975"/>
    </source>
</evidence>
<evidence type="ECO:0000313" key="10">
    <source>
        <dbReference type="Ensembl" id="ENSAOCP00000074192.1"/>
    </source>
</evidence>
<evidence type="ECO:0000256" key="8">
    <source>
        <dbReference type="SAM" id="Phobius"/>
    </source>
</evidence>
<feature type="domain" description="LITAF" evidence="9">
    <location>
        <begin position="60"/>
        <end position="139"/>
    </location>
</feature>
<dbReference type="GO" id="GO:0098560">
    <property type="term" value="C:cytoplasmic side of late endosome membrane"/>
    <property type="evidence" value="ECO:0007669"/>
    <property type="project" value="TreeGrafter"/>
</dbReference>
<evidence type="ECO:0000256" key="7">
    <source>
        <dbReference type="ARBA" id="ARBA00023136"/>
    </source>
</evidence>
<dbReference type="GeneTree" id="ENSGT00940000155366"/>
<evidence type="ECO:0000313" key="11">
    <source>
        <dbReference type="Proteomes" id="UP001501940"/>
    </source>
</evidence>
<keyword evidence="8" id="KW-0812">Transmembrane</keyword>
<dbReference type="PROSITE" id="PS51837">
    <property type="entry name" value="LITAF"/>
    <property type="match status" value="1"/>
</dbReference>
<evidence type="ECO:0000256" key="1">
    <source>
        <dbReference type="ARBA" id="ARBA00004125"/>
    </source>
</evidence>
<dbReference type="Ensembl" id="ENSAOCT00000067464.1">
    <property type="protein sequence ID" value="ENSAOCP00000074192.1"/>
    <property type="gene ID" value="ENSAOCG00000026200.1"/>
</dbReference>
<protein>
    <recommendedName>
        <fullName evidence="9">LITAF domain-containing protein</fullName>
    </recommendedName>
</protein>
<reference evidence="10" key="3">
    <citation type="submission" date="2025-09" db="UniProtKB">
        <authorList>
            <consortium name="Ensembl"/>
        </authorList>
    </citation>
    <scope>IDENTIFICATION</scope>
</reference>
<proteinExistence type="inferred from homology"/>
<dbReference type="GO" id="GO:0098574">
    <property type="term" value="C:cytoplasmic side of lysosomal membrane"/>
    <property type="evidence" value="ECO:0007669"/>
    <property type="project" value="TreeGrafter"/>
</dbReference>
<dbReference type="Proteomes" id="UP001501940">
    <property type="component" value="Chromosome 4"/>
</dbReference>
<keyword evidence="7 8" id="KW-0472">Membrane</keyword>
<reference evidence="10 11" key="1">
    <citation type="submission" date="2022-01" db="EMBL/GenBank/DDBJ databases">
        <title>A chromosome-scale genome assembly of the false clownfish, Amphiprion ocellaris.</title>
        <authorList>
            <person name="Ryu T."/>
        </authorList>
    </citation>
    <scope>NUCLEOTIDE SEQUENCE [LARGE SCALE GENOMIC DNA]</scope>
</reference>